<keyword evidence="6" id="KW-0732">Signal</keyword>
<dbReference type="InterPro" id="IPR001919">
    <property type="entry name" value="CBD2"/>
</dbReference>
<keyword evidence="9" id="KW-1185">Reference proteome</keyword>
<comment type="caution">
    <text evidence="8">The sequence shown here is derived from an EMBL/GenBank/DDBJ whole genome shotgun (WGS) entry which is preliminary data.</text>
</comment>
<dbReference type="SMART" id="SM00637">
    <property type="entry name" value="CBD_II"/>
    <property type="match status" value="1"/>
</dbReference>
<gene>
    <name evidence="8" type="ORF">Afe05nite_49960</name>
</gene>
<dbReference type="Gene3D" id="3.20.20.80">
    <property type="entry name" value="Glycosidases"/>
    <property type="match status" value="1"/>
</dbReference>
<dbReference type="GO" id="GO:0030245">
    <property type="term" value="P:cellulose catabolic process"/>
    <property type="evidence" value="ECO:0007669"/>
    <property type="project" value="UniProtKB-KW"/>
</dbReference>
<dbReference type="RefSeq" id="WP_239118172.1">
    <property type="nucleotide sequence ID" value="NZ_BAAABP010000052.1"/>
</dbReference>
<keyword evidence="2 4" id="KW-0378">Hydrolase</keyword>
<protein>
    <recommendedName>
        <fullName evidence="4">Endoglucanase</fullName>
        <ecNumber evidence="4">3.2.1.4</ecNumber>
    </recommendedName>
</protein>
<evidence type="ECO:0000313" key="8">
    <source>
        <dbReference type="EMBL" id="GIE13156.1"/>
    </source>
</evidence>
<evidence type="ECO:0000256" key="5">
    <source>
        <dbReference type="SAM" id="MobiDB-lite"/>
    </source>
</evidence>
<dbReference type="GO" id="GO:0008810">
    <property type="term" value="F:cellulase activity"/>
    <property type="evidence" value="ECO:0007669"/>
    <property type="project" value="UniProtKB-EC"/>
</dbReference>
<sequence>MQIAHPPRALVRAMVGAAVAISAVSLSAVSGVSRAAAADLDPSQFHGVNWARLGDNFYGGNLVLHGLSGSDSYATVKAKADAVYNGFRTNLGANTVRLPINTYTTGSAWWNSYTGAIDSALGNGFKVVLSYWDDGVASKNSKIVNKAAFDAMWNTAVAKYGANNQVYFEPMNEPGGHSTSEWANVAATWISDRPSVPRNRIFVSGSGLNADIKSMCADHRLDGTYLSWHTYTFFTGAKSYDEWVRYTQNAVGNCAGRTVVDEFGAPMDTGLNYNDANSTDNFVRYFRATTQVIHDLHMGAVYWPGLGGKNHNNQGDDWYAMQKLHGTGTGLTLTTPSTTGAGRLRYAWTATVPPSSTTPSPSPSSPSPSPSSPSPSPTTPPASPSTPPPATSACRVGAAVNAWNSGLTETITITNAGAAAINGWSLTFDLPAGQTITSGWNATYTPTTGRVAATNASYNAAIAPGASVSIGFQASHTGNAGNPASFTLNGTTCDNS</sequence>
<evidence type="ECO:0000256" key="1">
    <source>
        <dbReference type="ARBA" id="ARBA00000966"/>
    </source>
</evidence>
<dbReference type="InterPro" id="IPR017853">
    <property type="entry name" value="GH"/>
</dbReference>
<dbReference type="InterPro" id="IPR001547">
    <property type="entry name" value="Glyco_hydro_5"/>
</dbReference>
<dbReference type="Proteomes" id="UP000598174">
    <property type="component" value="Unassembled WGS sequence"/>
</dbReference>
<dbReference type="EMBL" id="BOMM01000047">
    <property type="protein sequence ID" value="GIE13156.1"/>
    <property type="molecule type" value="Genomic_DNA"/>
</dbReference>
<accession>A0A919MB08</accession>
<dbReference type="Pfam" id="PF00553">
    <property type="entry name" value="CBM_2"/>
    <property type="match status" value="1"/>
</dbReference>
<dbReference type="GO" id="GO:0030247">
    <property type="term" value="F:polysaccharide binding"/>
    <property type="evidence" value="ECO:0007669"/>
    <property type="project" value="UniProtKB-UniRule"/>
</dbReference>
<dbReference type="Pfam" id="PF00150">
    <property type="entry name" value="Cellulase"/>
    <property type="match status" value="1"/>
</dbReference>
<evidence type="ECO:0000256" key="3">
    <source>
        <dbReference type="ARBA" id="ARBA00023295"/>
    </source>
</evidence>
<feature type="signal peptide" evidence="6">
    <location>
        <begin position="1"/>
        <end position="28"/>
    </location>
</feature>
<keyword evidence="3 4" id="KW-0326">Glycosidase</keyword>
<dbReference type="InterPro" id="IPR008965">
    <property type="entry name" value="CBM2/CBM3_carb-bd_dom_sf"/>
</dbReference>
<evidence type="ECO:0000256" key="6">
    <source>
        <dbReference type="SAM" id="SignalP"/>
    </source>
</evidence>
<dbReference type="SUPFAM" id="SSF51445">
    <property type="entry name" value="(Trans)glycosidases"/>
    <property type="match status" value="1"/>
</dbReference>
<feature type="domain" description="CBM2" evidence="7">
    <location>
        <begin position="387"/>
        <end position="496"/>
    </location>
</feature>
<evidence type="ECO:0000256" key="2">
    <source>
        <dbReference type="ARBA" id="ARBA00022801"/>
    </source>
</evidence>
<comment type="similarity">
    <text evidence="4">Belongs to the glycosyl hydrolase 5 (cellulase A) family.</text>
</comment>
<reference evidence="8" key="1">
    <citation type="submission" date="2021-01" db="EMBL/GenBank/DDBJ databases">
        <title>Whole genome shotgun sequence of Actinoplanes ferrugineus NBRC 15555.</title>
        <authorList>
            <person name="Komaki H."/>
            <person name="Tamura T."/>
        </authorList>
    </citation>
    <scope>NUCLEOTIDE SEQUENCE</scope>
    <source>
        <strain evidence="8">NBRC 15555</strain>
    </source>
</reference>
<evidence type="ECO:0000313" key="9">
    <source>
        <dbReference type="Proteomes" id="UP000598174"/>
    </source>
</evidence>
<feature type="chain" id="PRO_5039149864" description="Endoglucanase" evidence="6">
    <location>
        <begin position="29"/>
        <end position="496"/>
    </location>
</feature>
<proteinExistence type="inferred from homology"/>
<comment type="catalytic activity">
    <reaction evidence="1 4">
        <text>Endohydrolysis of (1-&gt;4)-beta-D-glucosidic linkages in cellulose, lichenin and cereal beta-D-glucans.</text>
        <dbReference type="EC" id="3.2.1.4"/>
    </reaction>
</comment>
<name>A0A919MB08_9ACTN</name>
<dbReference type="EC" id="3.2.1.4" evidence="4"/>
<keyword evidence="4" id="KW-0119">Carbohydrate metabolism</keyword>
<dbReference type="InterPro" id="IPR012291">
    <property type="entry name" value="CBM2_carb-bd_dom_sf"/>
</dbReference>
<evidence type="ECO:0000256" key="4">
    <source>
        <dbReference type="RuleBase" id="RU361153"/>
    </source>
</evidence>
<evidence type="ECO:0000259" key="7">
    <source>
        <dbReference type="PROSITE" id="PS51173"/>
    </source>
</evidence>
<organism evidence="8 9">
    <name type="scientific">Paractinoplanes ferrugineus</name>
    <dbReference type="NCBI Taxonomy" id="113564"/>
    <lineage>
        <taxon>Bacteria</taxon>
        <taxon>Bacillati</taxon>
        <taxon>Actinomycetota</taxon>
        <taxon>Actinomycetes</taxon>
        <taxon>Micromonosporales</taxon>
        <taxon>Micromonosporaceae</taxon>
        <taxon>Paractinoplanes</taxon>
    </lineage>
</organism>
<feature type="region of interest" description="Disordered" evidence="5">
    <location>
        <begin position="351"/>
        <end position="393"/>
    </location>
</feature>
<feature type="compositionally biased region" description="Pro residues" evidence="5">
    <location>
        <begin position="360"/>
        <end position="390"/>
    </location>
</feature>
<dbReference type="Gene3D" id="2.60.40.290">
    <property type="match status" value="1"/>
</dbReference>
<keyword evidence="4" id="KW-0624">Polysaccharide degradation</keyword>
<keyword evidence="4" id="KW-0136">Cellulose degradation</keyword>
<dbReference type="PROSITE" id="PS51173">
    <property type="entry name" value="CBM2"/>
    <property type="match status" value="1"/>
</dbReference>
<dbReference type="AlphaFoldDB" id="A0A919MB08"/>
<dbReference type="SUPFAM" id="SSF49384">
    <property type="entry name" value="Carbohydrate-binding domain"/>
    <property type="match status" value="1"/>
</dbReference>